<organism evidence="4 5">
    <name type="scientific">Candidatus Yanofskybacteria bacterium RIFCSPHIGHO2_01_FULL_44_22</name>
    <dbReference type="NCBI Taxonomy" id="1802669"/>
    <lineage>
        <taxon>Bacteria</taxon>
        <taxon>Candidatus Yanofskyibacteriota</taxon>
    </lineage>
</organism>
<dbReference type="PANTHER" id="PTHR43046:SF16">
    <property type="entry name" value="ADP-RIBOSE PYROPHOSPHATASE YJHB-RELATED"/>
    <property type="match status" value="1"/>
</dbReference>
<dbReference type="EMBL" id="MGJJ01000031">
    <property type="protein sequence ID" value="OGN03932.1"/>
    <property type="molecule type" value="Genomic_DNA"/>
</dbReference>
<feature type="domain" description="Nudix hydrolase" evidence="3">
    <location>
        <begin position="1"/>
        <end position="131"/>
    </location>
</feature>
<reference evidence="4 5" key="1">
    <citation type="journal article" date="2016" name="Nat. Commun.">
        <title>Thousands of microbial genomes shed light on interconnected biogeochemical processes in an aquifer system.</title>
        <authorList>
            <person name="Anantharaman K."/>
            <person name="Brown C.T."/>
            <person name="Hug L.A."/>
            <person name="Sharon I."/>
            <person name="Castelle C.J."/>
            <person name="Probst A.J."/>
            <person name="Thomas B.C."/>
            <person name="Singh A."/>
            <person name="Wilkins M.J."/>
            <person name="Karaoz U."/>
            <person name="Brodie E.L."/>
            <person name="Williams K.H."/>
            <person name="Hubbard S.S."/>
            <person name="Banfield J.F."/>
        </authorList>
    </citation>
    <scope>NUCLEOTIDE SEQUENCE [LARGE SCALE GENOMIC DNA]</scope>
</reference>
<dbReference type="Proteomes" id="UP000177419">
    <property type="component" value="Unassembled WGS sequence"/>
</dbReference>
<dbReference type="SUPFAM" id="SSF55811">
    <property type="entry name" value="Nudix"/>
    <property type="match status" value="1"/>
</dbReference>
<dbReference type="InterPro" id="IPR000086">
    <property type="entry name" value="NUDIX_hydrolase_dom"/>
</dbReference>
<comment type="caution">
    <text evidence="4">The sequence shown here is derived from an EMBL/GenBank/DDBJ whole genome shotgun (WGS) entry which is preliminary data.</text>
</comment>
<evidence type="ECO:0000259" key="3">
    <source>
        <dbReference type="PROSITE" id="PS51462"/>
    </source>
</evidence>
<evidence type="ECO:0000313" key="4">
    <source>
        <dbReference type="EMBL" id="OGN03932.1"/>
    </source>
</evidence>
<evidence type="ECO:0000313" key="5">
    <source>
        <dbReference type="Proteomes" id="UP000177419"/>
    </source>
</evidence>
<dbReference type="GO" id="GO:0016787">
    <property type="term" value="F:hydrolase activity"/>
    <property type="evidence" value="ECO:0007669"/>
    <property type="project" value="UniProtKB-KW"/>
</dbReference>
<name>A0A1F8EST3_9BACT</name>
<sequence length="149" mass="16892">MSVGVFVAVRKHKYDEDFGYDNHFLLVKHNYGERKWSLPGGKLEQGELVPNGGRRETFEEASVVIKIKRLKGIFSLRKSFGLAILLEGQILNGKPKPDGKETSDCGFFKIAEIKPEEIYPAQLSLLMWAEKTRDRITPVYGWLSVPPTP</sequence>
<dbReference type="Pfam" id="PF00293">
    <property type="entry name" value="NUDIX"/>
    <property type="match status" value="1"/>
</dbReference>
<gene>
    <name evidence="4" type="ORF">A2746_01850</name>
</gene>
<evidence type="ECO:0000256" key="1">
    <source>
        <dbReference type="ARBA" id="ARBA00001946"/>
    </source>
</evidence>
<accession>A0A1F8EST3</accession>
<dbReference type="STRING" id="1802669.A2746_01850"/>
<dbReference type="Gene3D" id="3.90.79.10">
    <property type="entry name" value="Nucleoside Triphosphate Pyrophosphohydrolase"/>
    <property type="match status" value="1"/>
</dbReference>
<proteinExistence type="predicted"/>
<dbReference type="PANTHER" id="PTHR43046">
    <property type="entry name" value="GDP-MANNOSE MANNOSYL HYDROLASE"/>
    <property type="match status" value="1"/>
</dbReference>
<dbReference type="InterPro" id="IPR015797">
    <property type="entry name" value="NUDIX_hydrolase-like_dom_sf"/>
</dbReference>
<dbReference type="PROSITE" id="PS51462">
    <property type="entry name" value="NUDIX"/>
    <property type="match status" value="1"/>
</dbReference>
<dbReference type="AlphaFoldDB" id="A0A1F8EST3"/>
<evidence type="ECO:0000256" key="2">
    <source>
        <dbReference type="ARBA" id="ARBA00022801"/>
    </source>
</evidence>
<keyword evidence="2" id="KW-0378">Hydrolase</keyword>
<comment type="cofactor">
    <cofactor evidence="1">
        <name>Mg(2+)</name>
        <dbReference type="ChEBI" id="CHEBI:18420"/>
    </cofactor>
</comment>
<protein>
    <recommendedName>
        <fullName evidence="3">Nudix hydrolase domain-containing protein</fullName>
    </recommendedName>
</protein>